<dbReference type="Proteomes" id="UP000324800">
    <property type="component" value="Unassembled WGS sequence"/>
</dbReference>
<protein>
    <submittedName>
        <fullName evidence="1">Uncharacterized protein</fullName>
    </submittedName>
</protein>
<dbReference type="AlphaFoldDB" id="A0A5J4TB11"/>
<feature type="non-terminal residue" evidence="1">
    <location>
        <position position="226"/>
    </location>
</feature>
<sequence>MGIGPKLAEPDLALAQIVGPIPINALMDTYFILVLFEGLWTGEKCSDEEINTSLQNDRNLFNNSLSWHFEKKTSGKNLLRFDHCPAQIASIPAVNTPSKVEQQARIRRRSQFTAEMMKPAPYDCKYKIELVKFDGIGAINLEIRLRVQIPPNIQIDDCAALLLNPYEGLTHTLDDGPVNDGILMAQLFISKRYNVVYLCDATHHEYYNQMHLLLTNVGKEIVSYFQ</sequence>
<evidence type="ECO:0000313" key="1">
    <source>
        <dbReference type="EMBL" id="KAA6354625.1"/>
    </source>
</evidence>
<organism evidence="1 2">
    <name type="scientific">Streblomastix strix</name>
    <dbReference type="NCBI Taxonomy" id="222440"/>
    <lineage>
        <taxon>Eukaryota</taxon>
        <taxon>Metamonada</taxon>
        <taxon>Preaxostyla</taxon>
        <taxon>Oxymonadida</taxon>
        <taxon>Streblomastigidae</taxon>
        <taxon>Streblomastix</taxon>
    </lineage>
</organism>
<dbReference type="OrthoDB" id="3223806at2759"/>
<proteinExistence type="predicted"/>
<comment type="caution">
    <text evidence="1">The sequence shown here is derived from an EMBL/GenBank/DDBJ whole genome shotgun (WGS) entry which is preliminary data.</text>
</comment>
<name>A0A5J4TB11_9EUKA</name>
<evidence type="ECO:0000313" key="2">
    <source>
        <dbReference type="Proteomes" id="UP000324800"/>
    </source>
</evidence>
<reference evidence="1 2" key="1">
    <citation type="submission" date="2019-03" db="EMBL/GenBank/DDBJ databases">
        <title>Single cell metagenomics reveals metabolic interactions within the superorganism composed of flagellate Streblomastix strix and complex community of Bacteroidetes bacteria on its surface.</title>
        <authorList>
            <person name="Treitli S.C."/>
            <person name="Kolisko M."/>
            <person name="Husnik F."/>
            <person name="Keeling P."/>
            <person name="Hampl V."/>
        </authorList>
    </citation>
    <scope>NUCLEOTIDE SEQUENCE [LARGE SCALE GENOMIC DNA]</scope>
    <source>
        <strain evidence="1">ST1C</strain>
    </source>
</reference>
<dbReference type="EMBL" id="SNRW01035989">
    <property type="protein sequence ID" value="KAA6354625.1"/>
    <property type="molecule type" value="Genomic_DNA"/>
</dbReference>
<accession>A0A5J4TB11</accession>
<gene>
    <name evidence="1" type="ORF">EZS28_049848</name>
</gene>